<evidence type="ECO:0000313" key="11">
    <source>
        <dbReference type="EMBL" id="KAF2769469.1"/>
    </source>
</evidence>
<feature type="transmembrane region" description="Helical" evidence="8">
    <location>
        <begin position="699"/>
        <end position="725"/>
    </location>
</feature>
<name>A0A6G1LA70_9PEZI</name>
<feature type="transmembrane region" description="Helical" evidence="8">
    <location>
        <begin position="492"/>
        <end position="515"/>
    </location>
</feature>
<keyword evidence="5 8" id="KW-1133">Transmembrane helix</keyword>
<protein>
    <submittedName>
        <fullName evidence="11">TRP-domain-containing protein</fullName>
    </submittedName>
</protein>
<evidence type="ECO:0000256" key="2">
    <source>
        <dbReference type="ARBA" id="ARBA00010642"/>
    </source>
</evidence>
<dbReference type="InterPro" id="IPR032800">
    <property type="entry name" value="TRP_N"/>
</dbReference>
<evidence type="ECO:0000256" key="6">
    <source>
        <dbReference type="ARBA" id="ARBA00023136"/>
    </source>
</evidence>
<feature type="chain" id="PRO_5026302175" evidence="9">
    <location>
        <begin position="25"/>
        <end position="1031"/>
    </location>
</feature>
<dbReference type="GO" id="GO:0009272">
    <property type="term" value="P:fungal-type cell wall biogenesis"/>
    <property type="evidence" value="ECO:0007669"/>
    <property type="project" value="TreeGrafter"/>
</dbReference>
<feature type="region of interest" description="Disordered" evidence="7">
    <location>
        <begin position="823"/>
        <end position="1031"/>
    </location>
</feature>
<evidence type="ECO:0000313" key="12">
    <source>
        <dbReference type="Proteomes" id="UP000799436"/>
    </source>
</evidence>
<proteinExistence type="inferred from homology"/>
<evidence type="ECO:0000256" key="5">
    <source>
        <dbReference type="ARBA" id="ARBA00022989"/>
    </source>
</evidence>
<feature type="transmembrane region" description="Helical" evidence="8">
    <location>
        <begin position="195"/>
        <end position="216"/>
    </location>
</feature>
<comment type="subcellular location">
    <subcellularLocation>
        <location evidence="1">Membrane</location>
        <topology evidence="1">Multi-pass membrane protein</topology>
    </subcellularLocation>
</comment>
<feature type="transmembrane region" description="Helical" evidence="8">
    <location>
        <begin position="413"/>
        <end position="434"/>
    </location>
</feature>
<evidence type="ECO:0000256" key="8">
    <source>
        <dbReference type="SAM" id="Phobius"/>
    </source>
</evidence>
<dbReference type="SMART" id="SM01320">
    <property type="entry name" value="TRP_N"/>
    <property type="match status" value="1"/>
</dbReference>
<dbReference type="OrthoDB" id="5377623at2759"/>
<accession>A0A6G1LA70</accession>
<feature type="compositionally biased region" description="Polar residues" evidence="7">
    <location>
        <begin position="969"/>
        <end position="988"/>
    </location>
</feature>
<evidence type="ECO:0000256" key="9">
    <source>
        <dbReference type="SAM" id="SignalP"/>
    </source>
</evidence>
<feature type="transmembrane region" description="Helical" evidence="8">
    <location>
        <begin position="455"/>
        <end position="480"/>
    </location>
</feature>
<keyword evidence="3 8" id="KW-0812">Transmembrane</keyword>
<feature type="transmembrane region" description="Helical" evidence="8">
    <location>
        <begin position="228"/>
        <end position="251"/>
    </location>
</feature>
<feature type="transmembrane region" description="Helical" evidence="8">
    <location>
        <begin position="612"/>
        <end position="631"/>
    </location>
</feature>
<reference evidence="11" key="1">
    <citation type="journal article" date="2020" name="Stud. Mycol.">
        <title>101 Dothideomycetes genomes: a test case for predicting lifestyles and emergence of pathogens.</title>
        <authorList>
            <person name="Haridas S."/>
            <person name="Albert R."/>
            <person name="Binder M."/>
            <person name="Bloem J."/>
            <person name="Labutti K."/>
            <person name="Salamov A."/>
            <person name="Andreopoulos B."/>
            <person name="Baker S."/>
            <person name="Barry K."/>
            <person name="Bills G."/>
            <person name="Bluhm B."/>
            <person name="Cannon C."/>
            <person name="Castanera R."/>
            <person name="Culley D."/>
            <person name="Daum C."/>
            <person name="Ezra D."/>
            <person name="Gonzalez J."/>
            <person name="Henrissat B."/>
            <person name="Kuo A."/>
            <person name="Liang C."/>
            <person name="Lipzen A."/>
            <person name="Lutzoni F."/>
            <person name="Magnuson J."/>
            <person name="Mondo S."/>
            <person name="Nolan M."/>
            <person name="Ohm R."/>
            <person name="Pangilinan J."/>
            <person name="Park H.-J."/>
            <person name="Ramirez L."/>
            <person name="Alfaro M."/>
            <person name="Sun H."/>
            <person name="Tritt A."/>
            <person name="Yoshinaga Y."/>
            <person name="Zwiers L.-H."/>
            <person name="Turgeon B."/>
            <person name="Goodwin S."/>
            <person name="Spatafora J."/>
            <person name="Crous P."/>
            <person name="Grigoriev I."/>
        </authorList>
    </citation>
    <scope>NUCLEOTIDE SEQUENCE</scope>
    <source>
        <strain evidence="11">CBS 116005</strain>
    </source>
</reference>
<dbReference type="InterPro" id="IPR010308">
    <property type="entry name" value="TRP_C"/>
</dbReference>
<dbReference type="AlphaFoldDB" id="A0A6G1LA70"/>
<feature type="region of interest" description="Disordered" evidence="7">
    <location>
        <begin position="759"/>
        <end position="782"/>
    </location>
</feature>
<feature type="domain" description="ML-like" evidence="10">
    <location>
        <begin position="49"/>
        <end position="190"/>
    </location>
</feature>
<keyword evidence="6 8" id="KW-0472">Membrane</keyword>
<evidence type="ECO:0000256" key="1">
    <source>
        <dbReference type="ARBA" id="ARBA00004141"/>
    </source>
</evidence>
<comment type="similarity">
    <text evidence="2">Belongs to the transient receptor potential (TRP) ion channel family.</text>
</comment>
<dbReference type="GO" id="GO:0016020">
    <property type="term" value="C:membrane"/>
    <property type="evidence" value="ECO:0007669"/>
    <property type="project" value="UniProtKB-SubCell"/>
</dbReference>
<dbReference type="InterPro" id="IPR040241">
    <property type="entry name" value="TRP_Flc/Pkd2-like"/>
</dbReference>
<keyword evidence="4 9" id="KW-0732">Signal</keyword>
<dbReference type="Pfam" id="PF06011">
    <property type="entry name" value="TRP"/>
    <property type="match status" value="1"/>
</dbReference>
<keyword evidence="12" id="KW-1185">Reference proteome</keyword>
<feature type="transmembrane region" description="Helical" evidence="8">
    <location>
        <begin position="668"/>
        <end position="687"/>
    </location>
</feature>
<evidence type="ECO:0000256" key="3">
    <source>
        <dbReference type="ARBA" id="ARBA00022692"/>
    </source>
</evidence>
<evidence type="ECO:0000256" key="7">
    <source>
        <dbReference type="SAM" id="MobiDB-lite"/>
    </source>
</evidence>
<dbReference type="EMBL" id="ML995833">
    <property type="protein sequence ID" value="KAF2769469.1"/>
    <property type="molecule type" value="Genomic_DNA"/>
</dbReference>
<sequence>MISRSWTAVVAAVALLCCLPATLAASSDQYVTYTGDGGDTVYLLDDRKPSLYTGNFGDCLGDSLINVTRFDAAYYQDNMTVLFHLEGSSGLTNESLMMYIGVFAYGESRFDLVFNPCAANIASLCPLNSSVPISADGIIPVAESDVANIPSIAYSIPDFEGEAILRIFANSTESEIGCYSAVVTNGNSFSQPASVGTLLGIFTFIAMLASFATAVYGEAVPTMRLHYAHSLSVGVVFAVFQHIFFTGALSVNWPSVLVAWWSNFAWAGGMIYSSSMQSSIDHLIGNNVGNTSQVGAASSGTAQDDLGGGYDISMIYKRAVTMAGKGINKHPLLRNIASEIYRRTPGTILKRDALQHYAQHALARRDIANSTTGYKWYGHAVGAGLPLPGNYSGFAGTLAEEGIRTSNAFMTGFLWLIILIVLLVGALVALKWVLEGLARVKWMKQDCLKFFRVHWLGYSASLALRICYLAFFMMMLLTMFQFTYSSSGGVKAIAAIVFIIFIIGIPLAAAYAVLYKLHIDTKDERATKFRVERKTLIGRVPWFGVTRVHSAAEDGEQNAAAPSGKSKNPFWRRMSSFGSTNGTQIDPHSIHDNEEYIMKFGWLAARFRRTRWWFFTVWIFYEFLRAIFYGGASGYPLAQVFGLLVIEFLAFLFIIWARPFEGQRLNVLVVYCLGFSKVASVALSAAFDTQFDLQRIITTVIGIVIIVIQGFLTIVTMIAIIVGAISSYMSVSRNHADFKPKRWQELREKYFDHLDRVVNDLPPEPKPKLKPAPSPKPEEPKEPYFEMKSVRRQAKIEDEDTEIATEMYPQDPAASYHSINEDLITSNKGPGVREGPEMGTITPVGAGSKRARSRATSMQSFSQTNLPFGARSHRRSWSTRDFSDYYGGDGTFSPVDMSRDVPDDDDAPQPPAARKSRHSWTPSRNSTIRSNKVRAQTSNDSLRVGGKVSTRDTIGDVPPPAVRPRAGTIGSTHSGRQAPSFGAGSSTDRLGDVFSDAQAQPGSQRNSRHPLLTPANEQEEWIMNGRPSMNQ</sequence>
<evidence type="ECO:0000259" key="10">
    <source>
        <dbReference type="SMART" id="SM01320"/>
    </source>
</evidence>
<gene>
    <name evidence="11" type="ORF">EJ03DRAFT_327321</name>
</gene>
<feature type="signal peptide" evidence="9">
    <location>
        <begin position="1"/>
        <end position="24"/>
    </location>
</feature>
<evidence type="ECO:0000256" key="4">
    <source>
        <dbReference type="ARBA" id="ARBA00022729"/>
    </source>
</evidence>
<feature type="compositionally biased region" description="Polar residues" evidence="7">
    <location>
        <begin position="854"/>
        <end position="866"/>
    </location>
</feature>
<feature type="compositionally biased region" description="Polar residues" evidence="7">
    <location>
        <begin position="919"/>
        <end position="941"/>
    </location>
</feature>
<organism evidence="11 12">
    <name type="scientific">Teratosphaeria nubilosa</name>
    <dbReference type="NCBI Taxonomy" id="161662"/>
    <lineage>
        <taxon>Eukaryota</taxon>
        <taxon>Fungi</taxon>
        <taxon>Dikarya</taxon>
        <taxon>Ascomycota</taxon>
        <taxon>Pezizomycotina</taxon>
        <taxon>Dothideomycetes</taxon>
        <taxon>Dothideomycetidae</taxon>
        <taxon>Mycosphaerellales</taxon>
        <taxon>Teratosphaeriaceae</taxon>
        <taxon>Teratosphaeria</taxon>
    </lineage>
</organism>
<dbReference type="PANTHER" id="PTHR31145">
    <property type="entry name" value="INTEGRAL MEMBRANE PROTEIN (AFU_ORTHOLOGUE AFUA_7G01610)"/>
    <property type="match status" value="1"/>
</dbReference>
<dbReference type="Pfam" id="PF14558">
    <property type="entry name" value="TRP_N"/>
    <property type="match status" value="1"/>
</dbReference>
<feature type="transmembrane region" description="Helical" evidence="8">
    <location>
        <begin position="637"/>
        <end position="656"/>
    </location>
</feature>
<dbReference type="Proteomes" id="UP000799436">
    <property type="component" value="Unassembled WGS sequence"/>
</dbReference>
<dbReference type="PANTHER" id="PTHR31145:SF7">
    <property type="entry name" value="TRP-LIKE ION CHANNEL"/>
    <property type="match status" value="1"/>
</dbReference>
<dbReference type="GO" id="GO:0055085">
    <property type="term" value="P:transmembrane transport"/>
    <property type="evidence" value="ECO:0007669"/>
    <property type="project" value="TreeGrafter"/>
</dbReference>